<dbReference type="EMBL" id="NHYD01003553">
    <property type="protein sequence ID" value="PPQ76051.1"/>
    <property type="molecule type" value="Genomic_DNA"/>
</dbReference>
<feature type="region of interest" description="Disordered" evidence="1">
    <location>
        <begin position="1"/>
        <end position="23"/>
    </location>
</feature>
<gene>
    <name evidence="2" type="ORF">CVT25_000162</name>
</gene>
<protein>
    <submittedName>
        <fullName evidence="2">Uncharacterized protein</fullName>
    </submittedName>
</protein>
<accession>A0A409WC39</accession>
<evidence type="ECO:0000256" key="1">
    <source>
        <dbReference type="SAM" id="MobiDB-lite"/>
    </source>
</evidence>
<dbReference type="InParanoid" id="A0A409WC39"/>
<feature type="region of interest" description="Disordered" evidence="1">
    <location>
        <begin position="66"/>
        <end position="87"/>
    </location>
</feature>
<sequence>MNAVEKSWPHTNSAVSTIQQEGRNDMTDEITKALALLDLNSKDAATRSDEEMDINNEEVLGAFNEAGEAMEDIEDGSSGDKGRDKRL</sequence>
<evidence type="ECO:0000313" key="3">
    <source>
        <dbReference type="Proteomes" id="UP000283269"/>
    </source>
</evidence>
<feature type="compositionally biased region" description="Basic and acidic residues" evidence="1">
    <location>
        <begin position="78"/>
        <end position="87"/>
    </location>
</feature>
<name>A0A409WC39_PSICY</name>
<organism evidence="2 3">
    <name type="scientific">Psilocybe cyanescens</name>
    <dbReference type="NCBI Taxonomy" id="93625"/>
    <lineage>
        <taxon>Eukaryota</taxon>
        <taxon>Fungi</taxon>
        <taxon>Dikarya</taxon>
        <taxon>Basidiomycota</taxon>
        <taxon>Agaricomycotina</taxon>
        <taxon>Agaricomycetes</taxon>
        <taxon>Agaricomycetidae</taxon>
        <taxon>Agaricales</taxon>
        <taxon>Agaricineae</taxon>
        <taxon>Strophariaceae</taxon>
        <taxon>Psilocybe</taxon>
    </lineage>
</organism>
<evidence type="ECO:0000313" key="2">
    <source>
        <dbReference type="EMBL" id="PPQ76051.1"/>
    </source>
</evidence>
<comment type="caution">
    <text evidence="2">The sequence shown here is derived from an EMBL/GenBank/DDBJ whole genome shotgun (WGS) entry which is preliminary data.</text>
</comment>
<dbReference type="AlphaFoldDB" id="A0A409WC39"/>
<dbReference type="Proteomes" id="UP000283269">
    <property type="component" value="Unassembled WGS sequence"/>
</dbReference>
<reference evidence="2 3" key="1">
    <citation type="journal article" date="2018" name="Evol. Lett.">
        <title>Horizontal gene cluster transfer increased hallucinogenic mushroom diversity.</title>
        <authorList>
            <person name="Reynolds H.T."/>
            <person name="Vijayakumar V."/>
            <person name="Gluck-Thaler E."/>
            <person name="Korotkin H.B."/>
            <person name="Matheny P.B."/>
            <person name="Slot J.C."/>
        </authorList>
    </citation>
    <scope>NUCLEOTIDE SEQUENCE [LARGE SCALE GENOMIC DNA]</scope>
    <source>
        <strain evidence="2 3">2631</strain>
    </source>
</reference>
<feature type="compositionally biased region" description="Polar residues" evidence="1">
    <location>
        <begin position="9"/>
        <end position="21"/>
    </location>
</feature>
<feature type="compositionally biased region" description="Acidic residues" evidence="1">
    <location>
        <begin position="68"/>
        <end position="77"/>
    </location>
</feature>
<proteinExistence type="predicted"/>
<keyword evidence="3" id="KW-1185">Reference proteome</keyword>